<dbReference type="RefSeq" id="WP_155520380.1">
    <property type="nucleotide sequence ID" value="NZ_CABMFH010000004.1"/>
</dbReference>
<name>A0ABY5TCL6_9BACE</name>
<dbReference type="Proteomes" id="UP001060104">
    <property type="component" value="Chromosome"/>
</dbReference>
<evidence type="ECO:0000313" key="2">
    <source>
        <dbReference type="Proteomes" id="UP001060104"/>
    </source>
</evidence>
<evidence type="ECO:0000313" key="1">
    <source>
        <dbReference type="EMBL" id="UVQ75608.1"/>
    </source>
</evidence>
<protein>
    <submittedName>
        <fullName evidence="1">Uncharacterized protein</fullName>
    </submittedName>
</protein>
<proteinExistence type="predicted"/>
<gene>
    <name evidence="1" type="ORF">NXY30_04180</name>
</gene>
<reference evidence="1" key="1">
    <citation type="submission" date="2022-08" db="EMBL/GenBank/DDBJ databases">
        <title>Genome Sequencing of Bacteroides fragilis Group Isolates with Nanopore Technology.</title>
        <authorList>
            <person name="Tisza M.J."/>
            <person name="Smith D."/>
            <person name="Dekker J.P."/>
        </authorList>
    </citation>
    <scope>NUCLEOTIDE SEQUENCE</scope>
    <source>
        <strain evidence="1">BFG-527</strain>
    </source>
</reference>
<sequence length="48" mass="5572">MRIKPDWLNDSSVTQALVVTESSYKRHSEILDLTLEEEEQEHISAQSQ</sequence>
<keyword evidence="2" id="KW-1185">Reference proteome</keyword>
<organism evidence="1 2">
    <name type="scientific">Bacteroides faecis</name>
    <dbReference type="NCBI Taxonomy" id="674529"/>
    <lineage>
        <taxon>Bacteria</taxon>
        <taxon>Pseudomonadati</taxon>
        <taxon>Bacteroidota</taxon>
        <taxon>Bacteroidia</taxon>
        <taxon>Bacteroidales</taxon>
        <taxon>Bacteroidaceae</taxon>
        <taxon>Bacteroides</taxon>
    </lineage>
</organism>
<accession>A0ABY5TCL6</accession>
<dbReference type="GeneID" id="69587849"/>
<dbReference type="EMBL" id="CP103141">
    <property type="protein sequence ID" value="UVQ75608.1"/>
    <property type="molecule type" value="Genomic_DNA"/>
</dbReference>